<keyword evidence="3" id="KW-0540">Nuclease</keyword>
<dbReference type="NCBIfam" id="TIGR00644">
    <property type="entry name" value="recJ"/>
    <property type="match status" value="1"/>
</dbReference>
<evidence type="ECO:0000256" key="5">
    <source>
        <dbReference type="ARBA" id="ARBA00022839"/>
    </source>
</evidence>
<dbReference type="InterPro" id="IPR003156">
    <property type="entry name" value="DHHA1_dom"/>
</dbReference>
<evidence type="ECO:0000256" key="2">
    <source>
        <dbReference type="ARBA" id="ARBA00019841"/>
    </source>
</evidence>
<dbReference type="SUPFAM" id="SSF64182">
    <property type="entry name" value="DHH phosphoesterases"/>
    <property type="match status" value="1"/>
</dbReference>
<evidence type="ECO:0000256" key="4">
    <source>
        <dbReference type="ARBA" id="ARBA00022801"/>
    </source>
</evidence>
<proteinExistence type="inferred from homology"/>
<comment type="similarity">
    <text evidence="1">Belongs to the RecJ family.</text>
</comment>
<dbReference type="InterPro" id="IPR051673">
    <property type="entry name" value="SSDNA_exonuclease_RecJ"/>
</dbReference>
<evidence type="ECO:0000256" key="1">
    <source>
        <dbReference type="ARBA" id="ARBA00005915"/>
    </source>
</evidence>
<dbReference type="InterPro" id="IPR041122">
    <property type="entry name" value="RecJ_OB"/>
</dbReference>
<dbReference type="GO" id="GO:0008409">
    <property type="term" value="F:5'-3' exonuclease activity"/>
    <property type="evidence" value="ECO:0007669"/>
    <property type="project" value="InterPro"/>
</dbReference>
<dbReference type="InterPro" id="IPR004610">
    <property type="entry name" value="RecJ"/>
</dbReference>
<dbReference type="InterPro" id="IPR038763">
    <property type="entry name" value="DHH_sf"/>
</dbReference>
<feature type="coiled-coil region" evidence="6">
    <location>
        <begin position="348"/>
        <end position="375"/>
    </location>
</feature>
<evidence type="ECO:0000256" key="3">
    <source>
        <dbReference type="ARBA" id="ARBA00022722"/>
    </source>
</evidence>
<dbReference type="GO" id="GO:0006310">
    <property type="term" value="P:DNA recombination"/>
    <property type="evidence" value="ECO:0007669"/>
    <property type="project" value="InterPro"/>
</dbReference>
<dbReference type="Proteomes" id="UP000515220">
    <property type="component" value="Chromosome"/>
</dbReference>
<organism evidence="10 11">
    <name type="scientific">Acetobacter aceti</name>
    <dbReference type="NCBI Taxonomy" id="435"/>
    <lineage>
        <taxon>Bacteria</taxon>
        <taxon>Pseudomonadati</taxon>
        <taxon>Pseudomonadota</taxon>
        <taxon>Alphaproteobacteria</taxon>
        <taxon>Acetobacterales</taxon>
        <taxon>Acetobacteraceae</taxon>
        <taxon>Acetobacter</taxon>
        <taxon>Acetobacter subgen. Acetobacter</taxon>
    </lineage>
</organism>
<evidence type="ECO:0000256" key="6">
    <source>
        <dbReference type="SAM" id="Coils"/>
    </source>
</evidence>
<dbReference type="EMBL" id="AP023326">
    <property type="protein sequence ID" value="BCI67307.1"/>
    <property type="molecule type" value="Genomic_DNA"/>
</dbReference>
<dbReference type="GO" id="GO:0003676">
    <property type="term" value="F:nucleic acid binding"/>
    <property type="evidence" value="ECO:0007669"/>
    <property type="project" value="InterPro"/>
</dbReference>
<evidence type="ECO:0000313" key="10">
    <source>
        <dbReference type="EMBL" id="BCI67307.1"/>
    </source>
</evidence>
<protein>
    <recommendedName>
        <fullName evidence="2">Single-stranded-DNA-specific exonuclease RecJ</fullName>
    </recommendedName>
</protein>
<gene>
    <name evidence="10" type="ORF">AAJCM20276_19310</name>
</gene>
<feature type="domain" description="DDH" evidence="7">
    <location>
        <begin position="112"/>
        <end position="267"/>
    </location>
</feature>
<keyword evidence="5 10" id="KW-0269">Exonuclease</keyword>
<evidence type="ECO:0000259" key="8">
    <source>
        <dbReference type="Pfam" id="PF02272"/>
    </source>
</evidence>
<dbReference type="AlphaFoldDB" id="A0A6S6PEG2"/>
<accession>A0A6S6PEG2</accession>
<evidence type="ECO:0000313" key="11">
    <source>
        <dbReference type="Proteomes" id="UP000515220"/>
    </source>
</evidence>
<sequence length="609" mass="65889">MILEEKAPDTTEENTLPEPVLGITESLLGHRWVWRSGADDPATLRLGSAIAQSCGLPEIVARIMAMRGLKAETASAFIEPRLRTFLPDPSCLKDMDVAAARLAKAVQNHETVGILGDYDVDGACSSALLTEYLRQFGCVVYTHIPDRMKEGYGPNEQALLGLVERGASLVVCLDCGTAAASILSCLKQKADVVVIDHHKAELSLPDIHALVNPNQLDCASGLNHLCAAALTFVTLIATTRALRRNGYFSEDQPEPDLLACLDLVALATICDVMPLQDINRAFVHQGLRVMGKRQRVGLRTLMEAASVVEKPNAFSCGFALGPRINAGGRIAESDLGFRLLAAEDDFSARQMAERLNDVNRKRQDVEADILDAAMEQARLQFDAGDAALLVTSQDWHAGVVGIVASRIKDEFNRPSFVASEDEHGKLKGSGRSIPGFDVGAAVIAAKEHGLLIAAGGHAAACGFTLAREDLPAFHAFLNERFEAVRVYPKKPFLSVDAIIPPSAATSDLAKALGVLAPFGQGNEEPVLAIADVKVDRFFRIGANKRSIRLTLSGEGNRKINAVMFNVKNDVILDTLENLSRPTLNIVGWLRVDTWQGRENTTFFIRDLSV</sequence>
<dbReference type="PANTHER" id="PTHR30255:SF2">
    <property type="entry name" value="SINGLE-STRANDED-DNA-SPECIFIC EXONUCLEASE RECJ"/>
    <property type="match status" value="1"/>
</dbReference>
<dbReference type="Pfam" id="PF01368">
    <property type="entry name" value="DHH"/>
    <property type="match status" value="1"/>
</dbReference>
<feature type="domain" description="DHHA1" evidence="8">
    <location>
        <begin position="389"/>
        <end position="482"/>
    </location>
</feature>
<dbReference type="Gene3D" id="3.90.1640.30">
    <property type="match status" value="1"/>
</dbReference>
<dbReference type="InterPro" id="IPR001667">
    <property type="entry name" value="DDH_dom"/>
</dbReference>
<evidence type="ECO:0000259" key="9">
    <source>
        <dbReference type="Pfam" id="PF17768"/>
    </source>
</evidence>
<dbReference type="Pfam" id="PF17768">
    <property type="entry name" value="RecJ_OB"/>
    <property type="match status" value="1"/>
</dbReference>
<feature type="domain" description="RecJ OB" evidence="9">
    <location>
        <begin position="495"/>
        <end position="606"/>
    </location>
</feature>
<keyword evidence="6" id="KW-0175">Coiled coil</keyword>
<dbReference type="PANTHER" id="PTHR30255">
    <property type="entry name" value="SINGLE-STRANDED-DNA-SPECIFIC EXONUCLEASE RECJ"/>
    <property type="match status" value="1"/>
</dbReference>
<dbReference type="RefSeq" id="WP_099347104.1">
    <property type="nucleotide sequence ID" value="NZ_AP023326.1"/>
</dbReference>
<dbReference type="Gene3D" id="3.10.310.30">
    <property type="match status" value="1"/>
</dbReference>
<name>A0A6S6PEG2_ACEAC</name>
<dbReference type="GO" id="GO:0006281">
    <property type="term" value="P:DNA repair"/>
    <property type="evidence" value="ECO:0007669"/>
    <property type="project" value="InterPro"/>
</dbReference>
<keyword evidence="4" id="KW-0378">Hydrolase</keyword>
<evidence type="ECO:0000259" key="7">
    <source>
        <dbReference type="Pfam" id="PF01368"/>
    </source>
</evidence>
<reference evidence="10 11" key="1">
    <citation type="submission" date="2020-07" db="EMBL/GenBank/DDBJ databases">
        <title>Complete Genome Sequence of an acetic acid bacterium, Acetobacter aceti JCM20276.</title>
        <authorList>
            <person name="Hirose Y."/>
            <person name="Mihara H."/>
        </authorList>
    </citation>
    <scope>NUCLEOTIDE SEQUENCE [LARGE SCALE GENOMIC DNA]</scope>
    <source>
        <strain evidence="10 11">JCM20276</strain>
    </source>
</reference>
<dbReference type="Pfam" id="PF02272">
    <property type="entry name" value="DHHA1"/>
    <property type="match status" value="1"/>
</dbReference>